<organism evidence="1 2">
    <name type="scientific">Mycobacterium phage Naji</name>
    <dbReference type="NCBI Taxonomy" id="2599872"/>
    <lineage>
        <taxon>Viruses</taxon>
        <taxon>Duplodnaviria</taxon>
        <taxon>Heunggongvirae</taxon>
        <taxon>Uroviricota</taxon>
        <taxon>Caudoviricetes</taxon>
        <taxon>Fromanvirus</taxon>
        <taxon>Mycobacterium phage D29</taxon>
    </lineage>
</organism>
<proteinExistence type="predicted"/>
<name>A0A5J6TD42_BPMD2</name>
<evidence type="ECO:0000313" key="2">
    <source>
        <dbReference type="Proteomes" id="UP000325617"/>
    </source>
</evidence>
<evidence type="ECO:0000313" key="1">
    <source>
        <dbReference type="EMBL" id="QFG08831.1"/>
    </source>
</evidence>
<dbReference type="EMBL" id="MN234169">
    <property type="protein sequence ID" value="QFG08831.1"/>
    <property type="molecule type" value="Genomic_DNA"/>
</dbReference>
<reference evidence="1 2" key="1">
    <citation type="submission" date="2019-07" db="EMBL/GenBank/DDBJ databases">
        <authorList>
            <person name="Huang-Queiroz A."/>
            <person name="Cameron N."/>
            <person name="Achayaraj G."/>
            <person name="Adepoju O.W."/>
            <person name="Ahsan E."/>
            <person name="Andoh P.A."/>
            <person name="Avalos H.F."/>
            <person name="Challa S."/>
            <person name="Douglas K.C."/>
            <person name="Foster M.P."/>
            <person name="Guardado-Cruz I.V."/>
            <person name="Harris N.A."/>
            <person name="Hess T.M."/>
            <person name="Hughes J.R."/>
            <person name="James T.J."/>
            <person name="Jimenez S.V."/>
            <person name="Munjwani D.P."/>
            <person name="Nafziger E.H."/>
            <person name="Olowe B.N."/>
            <person name="Owusu H.S."/>
            <person name="Pai V.S."/>
            <person name="Paudel S."/>
            <person name="Sanchez-Lopez J.S."/>
            <person name="Smith R.Q."/>
            <person name="Sossah S.M."/>
            <person name="Vo A.T."/>
            <person name="Bonilla Y.A."/>
            <person name="Do E.N."/>
            <person name="Liu A."/>
            <person name="Okonkwo C."/>
            <person name="Forsyth M.H."/>
            <person name="Saha M.S."/>
            <person name="Warner M.H."/>
            <person name="Garlena R.A."/>
            <person name="Russell D.A."/>
            <person name="Pope W.H."/>
            <person name="Jacobs-Sera D."/>
            <person name="Hatfull G.F."/>
        </authorList>
    </citation>
    <scope>NUCLEOTIDE SEQUENCE [LARGE SCALE GENOMIC DNA]</scope>
</reference>
<protein>
    <submittedName>
        <fullName evidence="1">Uncharacterized protein</fullName>
    </submittedName>
</protein>
<accession>A0A5J6TD42</accession>
<gene>
    <name evidence="1" type="primary">73</name>
    <name evidence="1" type="ORF">SEA_NAJI_73</name>
</gene>
<sequence length="46" mass="5278">MIRDKILAILMGLPTKIDGDDLFIAVDQIEEFIWQTHGRPDVREPA</sequence>
<dbReference type="Proteomes" id="UP000325617">
    <property type="component" value="Genome"/>
</dbReference>